<evidence type="ECO:0000313" key="2">
    <source>
        <dbReference type="Proteomes" id="UP001054837"/>
    </source>
</evidence>
<evidence type="ECO:0000313" key="1">
    <source>
        <dbReference type="EMBL" id="GIY36717.1"/>
    </source>
</evidence>
<reference evidence="1 2" key="1">
    <citation type="submission" date="2021-06" db="EMBL/GenBank/DDBJ databases">
        <title>Caerostris darwini draft genome.</title>
        <authorList>
            <person name="Kono N."/>
            <person name="Arakawa K."/>
        </authorList>
    </citation>
    <scope>NUCLEOTIDE SEQUENCE [LARGE SCALE GENOMIC DNA]</scope>
</reference>
<gene>
    <name evidence="1" type="ORF">CDAR_204941</name>
</gene>
<keyword evidence="2" id="KW-1185">Reference proteome</keyword>
<accession>A0AAV4SVW1</accession>
<dbReference type="AlphaFoldDB" id="A0AAV4SVW1"/>
<dbReference type="EMBL" id="BPLQ01008352">
    <property type="protein sequence ID" value="GIY36717.1"/>
    <property type="molecule type" value="Genomic_DNA"/>
</dbReference>
<comment type="caution">
    <text evidence="1">The sequence shown here is derived from an EMBL/GenBank/DDBJ whole genome shotgun (WGS) entry which is preliminary data.</text>
</comment>
<protein>
    <submittedName>
        <fullName evidence="1">Uncharacterized protein</fullName>
    </submittedName>
</protein>
<organism evidence="1 2">
    <name type="scientific">Caerostris darwini</name>
    <dbReference type="NCBI Taxonomy" id="1538125"/>
    <lineage>
        <taxon>Eukaryota</taxon>
        <taxon>Metazoa</taxon>
        <taxon>Ecdysozoa</taxon>
        <taxon>Arthropoda</taxon>
        <taxon>Chelicerata</taxon>
        <taxon>Arachnida</taxon>
        <taxon>Araneae</taxon>
        <taxon>Araneomorphae</taxon>
        <taxon>Entelegynae</taxon>
        <taxon>Araneoidea</taxon>
        <taxon>Araneidae</taxon>
        <taxon>Caerostris</taxon>
    </lineage>
</organism>
<proteinExistence type="predicted"/>
<name>A0AAV4SVW1_9ARAC</name>
<sequence>MPPHHRTRKSILSGTRTAKSGGDLIRRCVVNSTWRSPSERIVLDVCGLSHHPLSIREYERHWTRKACPLHHNVQRPLHPREWTFEDCCFLLSLQFVGAV</sequence>
<dbReference type="Proteomes" id="UP001054837">
    <property type="component" value="Unassembled WGS sequence"/>
</dbReference>